<dbReference type="SUPFAM" id="SSF53474">
    <property type="entry name" value="alpha/beta-Hydrolases"/>
    <property type="match status" value="1"/>
</dbReference>
<dbReference type="Gene3D" id="3.40.50.1820">
    <property type="entry name" value="alpha/beta hydrolase"/>
    <property type="match status" value="1"/>
</dbReference>
<evidence type="ECO:0000313" key="1">
    <source>
        <dbReference type="EMBL" id="MBC2595136.1"/>
    </source>
</evidence>
<organism evidence="1 2">
    <name type="scientific">Ruficoccus amylovorans</name>
    <dbReference type="NCBI Taxonomy" id="1804625"/>
    <lineage>
        <taxon>Bacteria</taxon>
        <taxon>Pseudomonadati</taxon>
        <taxon>Verrucomicrobiota</taxon>
        <taxon>Opitutia</taxon>
        <taxon>Puniceicoccales</taxon>
        <taxon>Cerasicoccaceae</taxon>
        <taxon>Ruficoccus</taxon>
    </lineage>
</organism>
<accession>A0A842HHQ1</accession>
<keyword evidence="2" id="KW-1185">Reference proteome</keyword>
<dbReference type="PANTHER" id="PTHR37946:SF1">
    <property type="entry name" value="SLL1969 PROTEIN"/>
    <property type="match status" value="1"/>
</dbReference>
<proteinExistence type="predicted"/>
<reference evidence="1 2" key="1">
    <citation type="submission" date="2020-07" db="EMBL/GenBank/DDBJ databases">
        <authorList>
            <person name="Feng X."/>
        </authorList>
    </citation>
    <scope>NUCLEOTIDE SEQUENCE [LARGE SCALE GENOMIC DNA]</scope>
    <source>
        <strain evidence="1 2">JCM31066</strain>
    </source>
</reference>
<keyword evidence="1" id="KW-0378">Hydrolase</keyword>
<sequence>MIGPKQIRHVSLPREGAPLVVLLGGIGPNPHVPGRMGRALYAAGYAVEAIHYPSTRHPIRELVSEHVGPALAKVNTAPARPLHFVTFSMGGIILRELLRAAPPENFSRAVQVAPPNNGSEVAQFLLNWKFYRWMFGPAGGQLGQGDESYPKQLGPLPPGVGVIAGTRSFDPWFSWMFKGPHDGKVAIASAQQDGMADFVTVPADHYLILGHRDTIRHTLNFLREGKF</sequence>
<dbReference type="PANTHER" id="PTHR37946">
    <property type="entry name" value="SLL1969 PROTEIN"/>
    <property type="match status" value="1"/>
</dbReference>
<protein>
    <submittedName>
        <fullName evidence="1">Alpha/beta hydrolase</fullName>
    </submittedName>
</protein>
<name>A0A842HHQ1_9BACT</name>
<gene>
    <name evidence="1" type="ORF">H5P28_12785</name>
</gene>
<dbReference type="RefSeq" id="WP_185676099.1">
    <property type="nucleotide sequence ID" value="NZ_JACHVB010000035.1"/>
</dbReference>
<dbReference type="Proteomes" id="UP000546464">
    <property type="component" value="Unassembled WGS sequence"/>
</dbReference>
<dbReference type="InterPro" id="IPR029058">
    <property type="entry name" value="AB_hydrolase_fold"/>
</dbReference>
<dbReference type="AlphaFoldDB" id="A0A842HHQ1"/>
<dbReference type="GO" id="GO:0016787">
    <property type="term" value="F:hydrolase activity"/>
    <property type="evidence" value="ECO:0007669"/>
    <property type="project" value="UniProtKB-KW"/>
</dbReference>
<evidence type="ECO:0000313" key="2">
    <source>
        <dbReference type="Proteomes" id="UP000546464"/>
    </source>
</evidence>
<comment type="caution">
    <text evidence="1">The sequence shown here is derived from an EMBL/GenBank/DDBJ whole genome shotgun (WGS) entry which is preliminary data.</text>
</comment>
<dbReference type="EMBL" id="JACHVB010000035">
    <property type="protein sequence ID" value="MBC2595136.1"/>
    <property type="molecule type" value="Genomic_DNA"/>
</dbReference>